<keyword evidence="4" id="KW-0489">Methyltransferase</keyword>
<evidence type="ECO:0000313" key="10">
    <source>
        <dbReference type="Proteomes" id="UP000198211"/>
    </source>
</evidence>
<dbReference type="AlphaFoldDB" id="A0A225UJV3"/>
<dbReference type="GO" id="GO:0032259">
    <property type="term" value="P:methylation"/>
    <property type="evidence" value="ECO:0007669"/>
    <property type="project" value="UniProtKB-KW"/>
</dbReference>
<dbReference type="EMBL" id="NBNE01016471">
    <property type="protein sequence ID" value="OWY93220.1"/>
    <property type="molecule type" value="Genomic_DNA"/>
</dbReference>
<dbReference type="STRING" id="4795.A0A225UJV3"/>
<organism evidence="9 10">
    <name type="scientific">Phytophthora megakarya</name>
    <dbReference type="NCBI Taxonomy" id="4795"/>
    <lineage>
        <taxon>Eukaryota</taxon>
        <taxon>Sar</taxon>
        <taxon>Stramenopiles</taxon>
        <taxon>Oomycota</taxon>
        <taxon>Peronosporomycetes</taxon>
        <taxon>Peronosporales</taxon>
        <taxon>Peronosporaceae</taxon>
        <taxon>Phytophthora</taxon>
    </lineage>
</organism>
<dbReference type="PANTHER" id="PTHR22884">
    <property type="entry name" value="SET DOMAIN PROTEINS"/>
    <property type="match status" value="1"/>
</dbReference>
<dbReference type="Proteomes" id="UP000198211">
    <property type="component" value="Unassembled WGS sequence"/>
</dbReference>
<dbReference type="SMART" id="SM00317">
    <property type="entry name" value="SET"/>
    <property type="match status" value="1"/>
</dbReference>
<dbReference type="Gene3D" id="2.170.270.10">
    <property type="entry name" value="SET domain"/>
    <property type="match status" value="2"/>
</dbReference>
<evidence type="ECO:0000256" key="1">
    <source>
        <dbReference type="ARBA" id="ARBA00004123"/>
    </source>
</evidence>
<evidence type="ECO:0000313" key="9">
    <source>
        <dbReference type="EMBL" id="OWY93220.1"/>
    </source>
</evidence>
<protein>
    <recommendedName>
        <fullName evidence="8">SET domain-containing protein</fullName>
    </recommendedName>
</protein>
<evidence type="ECO:0000256" key="6">
    <source>
        <dbReference type="ARBA" id="ARBA00022691"/>
    </source>
</evidence>
<evidence type="ECO:0000259" key="8">
    <source>
        <dbReference type="PROSITE" id="PS50280"/>
    </source>
</evidence>
<dbReference type="GO" id="GO:0005694">
    <property type="term" value="C:chromosome"/>
    <property type="evidence" value="ECO:0007669"/>
    <property type="project" value="UniProtKB-SubCell"/>
</dbReference>
<dbReference type="SUPFAM" id="SSF82199">
    <property type="entry name" value="SET domain"/>
    <property type="match status" value="1"/>
</dbReference>
<name>A0A225UJV3_9STRA</name>
<dbReference type="GO" id="GO:0008168">
    <property type="term" value="F:methyltransferase activity"/>
    <property type="evidence" value="ECO:0007669"/>
    <property type="project" value="UniProtKB-KW"/>
</dbReference>
<gene>
    <name evidence="9" type="ORF">PHMEG_00037463</name>
</gene>
<reference evidence="10" key="1">
    <citation type="submission" date="2017-03" db="EMBL/GenBank/DDBJ databases">
        <title>Phytopthora megakarya and P. palmivora, two closely related causual agents of cacao black pod achieved similar genome size and gene model numbers by different mechanisms.</title>
        <authorList>
            <person name="Ali S."/>
            <person name="Shao J."/>
            <person name="Larry D.J."/>
            <person name="Kronmiller B."/>
            <person name="Shen D."/>
            <person name="Strem M.D."/>
            <person name="Melnick R.L."/>
            <person name="Guiltinan M.J."/>
            <person name="Tyler B.M."/>
            <person name="Meinhardt L.W."/>
            <person name="Bailey B.A."/>
        </authorList>
    </citation>
    <scope>NUCLEOTIDE SEQUENCE [LARGE SCALE GENOMIC DNA]</scope>
    <source>
        <strain evidence="10">zdho120</strain>
    </source>
</reference>
<dbReference type="InterPro" id="IPR050777">
    <property type="entry name" value="SET2_Histone-Lys_MeTrsfase"/>
</dbReference>
<evidence type="ECO:0000256" key="4">
    <source>
        <dbReference type="ARBA" id="ARBA00022603"/>
    </source>
</evidence>
<dbReference type="Pfam" id="PF00856">
    <property type="entry name" value="SET"/>
    <property type="match status" value="1"/>
</dbReference>
<feature type="domain" description="SET" evidence="8">
    <location>
        <begin position="57"/>
        <end position="150"/>
    </location>
</feature>
<evidence type="ECO:0000256" key="3">
    <source>
        <dbReference type="ARBA" id="ARBA00022454"/>
    </source>
</evidence>
<accession>A0A225UJV3</accession>
<dbReference type="InterPro" id="IPR046341">
    <property type="entry name" value="SET_dom_sf"/>
</dbReference>
<sequence>MYGNSTDYHYECGCDGGRCTLDDGTRLTRGCGNAAMELICDDTNCSVGVWCGNRFIPRFHLDFITTNVGIGAVCSSTIPKGTFIVEYEPLLHEDALAHRGRQCGNESRFINHSCSPNCELYEWEWANRARLGIFAATVTPSLQELTFRYRDKNLTLFACQCGQQNCVTKQP</sequence>
<keyword evidence="7" id="KW-0539">Nucleus</keyword>
<evidence type="ECO:0000256" key="2">
    <source>
        <dbReference type="ARBA" id="ARBA00004286"/>
    </source>
</evidence>
<comment type="subcellular location">
    <subcellularLocation>
        <location evidence="2">Chromosome</location>
    </subcellularLocation>
    <subcellularLocation>
        <location evidence="1">Nucleus</location>
    </subcellularLocation>
</comment>
<keyword evidence="3" id="KW-0158">Chromosome</keyword>
<keyword evidence="6" id="KW-0949">S-adenosyl-L-methionine</keyword>
<evidence type="ECO:0000256" key="5">
    <source>
        <dbReference type="ARBA" id="ARBA00022679"/>
    </source>
</evidence>
<dbReference type="OrthoDB" id="109758at2759"/>
<keyword evidence="5" id="KW-0808">Transferase</keyword>
<evidence type="ECO:0000256" key="7">
    <source>
        <dbReference type="ARBA" id="ARBA00023242"/>
    </source>
</evidence>
<dbReference type="GO" id="GO:0005634">
    <property type="term" value="C:nucleus"/>
    <property type="evidence" value="ECO:0007669"/>
    <property type="project" value="UniProtKB-SubCell"/>
</dbReference>
<dbReference type="PROSITE" id="PS50280">
    <property type="entry name" value="SET"/>
    <property type="match status" value="1"/>
</dbReference>
<proteinExistence type="predicted"/>
<dbReference type="InterPro" id="IPR001214">
    <property type="entry name" value="SET_dom"/>
</dbReference>
<keyword evidence="10" id="KW-1185">Reference proteome</keyword>
<comment type="caution">
    <text evidence="9">The sequence shown here is derived from an EMBL/GenBank/DDBJ whole genome shotgun (WGS) entry which is preliminary data.</text>
</comment>